<dbReference type="Proteomes" id="UP001163846">
    <property type="component" value="Unassembled WGS sequence"/>
</dbReference>
<evidence type="ECO:0000313" key="2">
    <source>
        <dbReference type="Proteomes" id="UP001163846"/>
    </source>
</evidence>
<proteinExistence type="predicted"/>
<gene>
    <name evidence="1" type="ORF">F5878DRAFT_666565</name>
</gene>
<dbReference type="EMBL" id="MU806955">
    <property type="protein sequence ID" value="KAJ3832452.1"/>
    <property type="molecule type" value="Genomic_DNA"/>
</dbReference>
<keyword evidence="2" id="KW-1185">Reference proteome</keyword>
<evidence type="ECO:0000313" key="1">
    <source>
        <dbReference type="EMBL" id="KAJ3832452.1"/>
    </source>
</evidence>
<sequence>MPERLCASILPEMLQYSYRVQTLQDHSDEELTAESIIDILSYSVTFAVDGDCQHGPVIPEIHRSLDMKTILGLTIHHMRQPYASKDLIHCSLRLISASALHCSSVFRSVPALDMFLVAGLKSKNWGMRGMCFGAIIRSHITSAVHGVPMLGLQLFQPEFFEEMPPHLFHILEQYGLSRCHTIEVHHVTAAYEAILDFWEANHDYYALGAGLADLTPLLTVPDMPSCNIEEIIPCCLQELRARGMSADTRRADILEMKLLLNKLQDWDLLNSKCQQFLARNPDSAFIFYTLTLSPDAKDGLRAAKKGLKYITKDTTPSLYFLLLRRAVELAAVLGLQYFPKEHKQAQGKMMWEEAIVFLLTALEDSKTFVDEAPPDHPGMPMVLHWNIILEITLQGPNANLKVIQGALKKLKISEEIGNYVPQARN</sequence>
<dbReference type="AlphaFoldDB" id="A0AA38U4X8"/>
<name>A0AA38U4X8_9AGAR</name>
<comment type="caution">
    <text evidence="1">The sequence shown here is derived from an EMBL/GenBank/DDBJ whole genome shotgun (WGS) entry which is preliminary data.</text>
</comment>
<reference evidence="1" key="1">
    <citation type="submission" date="2022-08" db="EMBL/GenBank/DDBJ databases">
        <authorList>
            <consortium name="DOE Joint Genome Institute"/>
            <person name="Min B."/>
            <person name="Riley R."/>
            <person name="Sierra-Patev S."/>
            <person name="Naranjo-Ortiz M."/>
            <person name="Looney B."/>
            <person name="Konkel Z."/>
            <person name="Slot J.C."/>
            <person name="Sakamoto Y."/>
            <person name="Steenwyk J.L."/>
            <person name="Rokas A."/>
            <person name="Carro J."/>
            <person name="Camarero S."/>
            <person name="Ferreira P."/>
            <person name="Molpeceres G."/>
            <person name="Ruiz-Duenas F.J."/>
            <person name="Serrano A."/>
            <person name="Henrissat B."/>
            <person name="Drula E."/>
            <person name="Hughes K.W."/>
            <person name="Mata J.L."/>
            <person name="Ishikawa N.K."/>
            <person name="Vargas-Isla R."/>
            <person name="Ushijima S."/>
            <person name="Smith C.A."/>
            <person name="Ahrendt S."/>
            <person name="Andreopoulos W."/>
            <person name="He G."/>
            <person name="Labutti K."/>
            <person name="Lipzen A."/>
            <person name="Ng V."/>
            <person name="Sandor L."/>
            <person name="Barry K."/>
            <person name="Martinez A.T."/>
            <person name="Xiao Y."/>
            <person name="Gibbons J.G."/>
            <person name="Terashima K."/>
            <person name="Hibbett D.S."/>
            <person name="Grigoriev I.V."/>
        </authorList>
    </citation>
    <scope>NUCLEOTIDE SEQUENCE</scope>
    <source>
        <strain evidence="1">TFB9207</strain>
    </source>
</reference>
<accession>A0AA38U4X8</accession>
<protein>
    <submittedName>
        <fullName evidence="1">Uncharacterized protein</fullName>
    </submittedName>
</protein>
<organism evidence="1 2">
    <name type="scientific">Lentinula raphanica</name>
    <dbReference type="NCBI Taxonomy" id="153919"/>
    <lineage>
        <taxon>Eukaryota</taxon>
        <taxon>Fungi</taxon>
        <taxon>Dikarya</taxon>
        <taxon>Basidiomycota</taxon>
        <taxon>Agaricomycotina</taxon>
        <taxon>Agaricomycetes</taxon>
        <taxon>Agaricomycetidae</taxon>
        <taxon>Agaricales</taxon>
        <taxon>Marasmiineae</taxon>
        <taxon>Omphalotaceae</taxon>
        <taxon>Lentinula</taxon>
    </lineage>
</organism>